<gene>
    <name evidence="1" type="ORF">SAMN05421788_1011537</name>
</gene>
<dbReference type="InterPro" id="IPR052894">
    <property type="entry name" value="AsmA-related"/>
</dbReference>
<reference evidence="2" key="1">
    <citation type="submission" date="2017-01" db="EMBL/GenBank/DDBJ databases">
        <authorList>
            <person name="Varghese N."/>
            <person name="Submissions S."/>
        </authorList>
    </citation>
    <scope>NUCLEOTIDE SEQUENCE [LARGE SCALE GENOMIC DNA]</scope>
    <source>
        <strain evidence="2">DSM 21054</strain>
    </source>
</reference>
<dbReference type="PANTHER" id="PTHR30441:SF8">
    <property type="entry name" value="DUF748 DOMAIN-CONTAINING PROTEIN"/>
    <property type="match status" value="1"/>
</dbReference>
<proteinExistence type="predicted"/>
<dbReference type="RefSeq" id="WP_076377194.1">
    <property type="nucleotide sequence ID" value="NZ_AP017422.1"/>
</dbReference>
<sequence>MLKKVLKITGISLLVLLALLITLPLLFKGKIIRIVKEQINKNILAKADFSDVSLSFIRHFPRASVSLKHFYVVGIDEFAKDTLVSTEEADVAVNLWSVISGSKMSIYAVNINTPRIRAIVNKDGKANWNITKPDATTDTATTEGKPFSMQLQHYSISNGYIVYDDQVGAMSTEIVNLNHEGSGDFTSDLFTLDTHTTADAVTFTYGGIPYLLNTKTAVGLKLQIDAKNSKYTFNTNDIAINDLKLSAKGFFQFMNDSTYNMDISFNAPSNDFKSFLSLVPAVYKNDFASIKTSGKAGLSGFVKGVYNGVQIPAYNIKLNVEDGFFQYPDLPAPVKNIRVAAEVNNPDGVTDNTVVDISKAHIEFGADPFDFHLLLKNPLTKQYIDAGAKGNLDLAGVTRFVKLENGTKLSGTVNADVQAKGDVVVVTQQKPGSFSASGFVEINKLYYASPAFPQPVQNTHARIEFTNPDGVPDHTVIQVPSAHVEVGKDGADLTLLLKTPATDPYFEVTAKGGLNLANIAQFYTFEPGTSLSGQLNADISCKGKKSYVDAKKYDAFQTAGTLQVFKVEYKSKEYPDGVALQSGTLAFTPARVSISNVSGSFMQTNFTAAGGFDNLLGYALKDEPLKGTLQMHADKIDLNKWMGMVPASAADTTAVTSEPFAVPANIQFTVDASAGNVKYDKVDYKNIAGTLEIKDEAVTLKNVKMEALDGTIALNGSYATKASKKKPAISMAYDVQNLDIQKTFTAFNTVQKLMPVGQFLSGKLTSQMSLKGNLGENMMPDLSTLSGDGTLLLLQGMLSKFGPLDKIASTLKLNDLQQITVKDIKSHFEFANGKVLVKPFTVQVKDIGMEIGGTHGLDQSLNYVINMKVPREKLGTQANQLVNSLAAKASSKGINITPGDIINLKVNLGGFINKPTVSTDLAGAGSSVADELKQQASTFAAEKKAAADSAVAAAKQAVKDTIASVKNQLVKDAGNALKDQLLGAKKDSTTTKDSLSTKQKVEEAGKGLLKGLLKKKS</sequence>
<dbReference type="EMBL" id="FTOR01000001">
    <property type="protein sequence ID" value="SIS84137.1"/>
    <property type="molecule type" value="Genomic_DNA"/>
</dbReference>
<organism evidence="1 2">
    <name type="scientific">Filimonas lacunae</name>
    <dbReference type="NCBI Taxonomy" id="477680"/>
    <lineage>
        <taxon>Bacteria</taxon>
        <taxon>Pseudomonadati</taxon>
        <taxon>Bacteroidota</taxon>
        <taxon>Chitinophagia</taxon>
        <taxon>Chitinophagales</taxon>
        <taxon>Chitinophagaceae</taxon>
        <taxon>Filimonas</taxon>
    </lineage>
</organism>
<dbReference type="PANTHER" id="PTHR30441">
    <property type="entry name" value="DUF748 DOMAIN-CONTAINING PROTEIN"/>
    <property type="match status" value="1"/>
</dbReference>
<evidence type="ECO:0000313" key="1">
    <source>
        <dbReference type="EMBL" id="SIS84137.1"/>
    </source>
</evidence>
<dbReference type="GO" id="GO:0090313">
    <property type="term" value="P:regulation of protein targeting to membrane"/>
    <property type="evidence" value="ECO:0007669"/>
    <property type="project" value="TreeGrafter"/>
</dbReference>
<accession>A0A173MRQ1</accession>
<dbReference type="Proteomes" id="UP000186917">
    <property type="component" value="Unassembled WGS sequence"/>
</dbReference>
<dbReference type="STRING" id="477680.SAMN05421788_1011537"/>
<dbReference type="AlphaFoldDB" id="A0A173MRQ1"/>
<dbReference type="OrthoDB" id="596403at2"/>
<protein>
    <submittedName>
        <fullName evidence="1">AsmA-like C-terminal region</fullName>
    </submittedName>
</protein>
<dbReference type="KEGG" id="fln:FLA_6164"/>
<name>A0A173MRQ1_9BACT</name>
<evidence type="ECO:0000313" key="2">
    <source>
        <dbReference type="Proteomes" id="UP000186917"/>
    </source>
</evidence>
<dbReference type="GO" id="GO:0005886">
    <property type="term" value="C:plasma membrane"/>
    <property type="evidence" value="ECO:0007669"/>
    <property type="project" value="TreeGrafter"/>
</dbReference>
<keyword evidence="2" id="KW-1185">Reference proteome</keyword>